<dbReference type="Proteomes" id="UP000290289">
    <property type="component" value="Chromosome 3"/>
</dbReference>
<sequence length="117" mass="13649">MYEPNTTIIVIMYEDFLTDKCGWVNWYPVGKFVKKDFYALELFEKIFEITNYIWNPFGCTIIVELLVSTFQGISATFHQYATSGPKIGNELSQFKNVEFDHVAKEIENMGVRCLRNV</sequence>
<gene>
    <name evidence="1" type="ORF">DVH24_003953</name>
</gene>
<evidence type="ECO:0000313" key="1">
    <source>
        <dbReference type="EMBL" id="RXI03301.1"/>
    </source>
</evidence>
<proteinExistence type="predicted"/>
<comment type="caution">
    <text evidence="1">The sequence shown here is derived from an EMBL/GenBank/DDBJ whole genome shotgun (WGS) entry which is preliminary data.</text>
</comment>
<evidence type="ECO:0000313" key="2">
    <source>
        <dbReference type="Proteomes" id="UP000290289"/>
    </source>
</evidence>
<protein>
    <submittedName>
        <fullName evidence="1">Uncharacterized protein</fullName>
    </submittedName>
</protein>
<keyword evidence="2" id="KW-1185">Reference proteome</keyword>
<organism evidence="1 2">
    <name type="scientific">Malus domestica</name>
    <name type="common">Apple</name>
    <name type="synonym">Pyrus malus</name>
    <dbReference type="NCBI Taxonomy" id="3750"/>
    <lineage>
        <taxon>Eukaryota</taxon>
        <taxon>Viridiplantae</taxon>
        <taxon>Streptophyta</taxon>
        <taxon>Embryophyta</taxon>
        <taxon>Tracheophyta</taxon>
        <taxon>Spermatophyta</taxon>
        <taxon>Magnoliopsida</taxon>
        <taxon>eudicotyledons</taxon>
        <taxon>Gunneridae</taxon>
        <taxon>Pentapetalae</taxon>
        <taxon>rosids</taxon>
        <taxon>fabids</taxon>
        <taxon>Rosales</taxon>
        <taxon>Rosaceae</taxon>
        <taxon>Amygdaloideae</taxon>
        <taxon>Maleae</taxon>
        <taxon>Malus</taxon>
    </lineage>
</organism>
<reference evidence="1 2" key="1">
    <citation type="submission" date="2018-10" db="EMBL/GenBank/DDBJ databases">
        <title>A high-quality apple genome assembly.</title>
        <authorList>
            <person name="Hu J."/>
        </authorList>
    </citation>
    <scope>NUCLEOTIDE SEQUENCE [LARGE SCALE GENOMIC DNA]</scope>
    <source>
        <strain evidence="2">cv. HFTH1</strain>
        <tissue evidence="1">Young leaf</tissue>
    </source>
</reference>
<accession>A0A498K714</accession>
<dbReference type="EMBL" id="RDQH01000329">
    <property type="protein sequence ID" value="RXI03301.1"/>
    <property type="molecule type" value="Genomic_DNA"/>
</dbReference>
<name>A0A498K714_MALDO</name>
<dbReference type="AlphaFoldDB" id="A0A498K714"/>